<dbReference type="RefSeq" id="WP_119949841.1">
    <property type="nucleotide sequence ID" value="NZ_QZEZ01000002.1"/>
</dbReference>
<protein>
    <submittedName>
        <fullName evidence="2">HNH endonuclease</fullName>
    </submittedName>
</protein>
<evidence type="ECO:0000259" key="1">
    <source>
        <dbReference type="SMART" id="SM00507"/>
    </source>
</evidence>
<dbReference type="EMBL" id="QZEZ01000002">
    <property type="protein sequence ID" value="RJK97124.1"/>
    <property type="molecule type" value="Genomic_DNA"/>
</dbReference>
<dbReference type="InterPro" id="IPR029471">
    <property type="entry name" value="HNH_5"/>
</dbReference>
<feature type="domain" description="HNH nuclease" evidence="1">
    <location>
        <begin position="70"/>
        <end position="119"/>
    </location>
</feature>
<keyword evidence="2" id="KW-0378">Hydrolase</keyword>
<dbReference type="PANTHER" id="PTHR33877:SF2">
    <property type="entry name" value="OS07G0170200 PROTEIN"/>
    <property type="match status" value="1"/>
</dbReference>
<keyword evidence="3" id="KW-1185">Reference proteome</keyword>
<gene>
    <name evidence="2" type="ORF">D5H78_07910</name>
</gene>
<comment type="caution">
    <text evidence="2">The sequence shown here is derived from an EMBL/GenBank/DDBJ whole genome shotgun (WGS) entry which is preliminary data.</text>
</comment>
<dbReference type="SMART" id="SM00507">
    <property type="entry name" value="HNHc"/>
    <property type="match status" value="1"/>
</dbReference>
<keyword evidence="2" id="KW-0540">Nuclease</keyword>
<accession>A0A3A3Z339</accession>
<reference evidence="2 3" key="1">
    <citation type="submission" date="2018-09" db="EMBL/GenBank/DDBJ databases">
        <title>YIM 75000 draft genome.</title>
        <authorList>
            <person name="Tang S."/>
            <person name="Feng Y."/>
        </authorList>
    </citation>
    <scope>NUCLEOTIDE SEQUENCE [LARGE SCALE GENOMIC DNA]</scope>
    <source>
        <strain evidence="2 3">YIM 75000</strain>
    </source>
</reference>
<dbReference type="OrthoDB" id="9802901at2"/>
<organism evidence="2 3">
    <name type="scientific">Vallicoccus soli</name>
    <dbReference type="NCBI Taxonomy" id="2339232"/>
    <lineage>
        <taxon>Bacteria</taxon>
        <taxon>Bacillati</taxon>
        <taxon>Actinomycetota</taxon>
        <taxon>Actinomycetes</taxon>
        <taxon>Motilibacterales</taxon>
        <taxon>Vallicoccaceae</taxon>
        <taxon>Vallicoccus</taxon>
    </lineage>
</organism>
<dbReference type="InterPro" id="IPR003615">
    <property type="entry name" value="HNH_nuc"/>
</dbReference>
<keyword evidence="2" id="KW-0255">Endonuclease</keyword>
<evidence type="ECO:0000313" key="2">
    <source>
        <dbReference type="EMBL" id="RJK97124.1"/>
    </source>
</evidence>
<dbReference type="CDD" id="cd00085">
    <property type="entry name" value="HNHc"/>
    <property type="match status" value="1"/>
</dbReference>
<proteinExistence type="predicted"/>
<dbReference type="Pfam" id="PF14279">
    <property type="entry name" value="HNH_5"/>
    <property type="match status" value="1"/>
</dbReference>
<dbReference type="PANTHER" id="PTHR33877">
    <property type="entry name" value="SLL1193 PROTEIN"/>
    <property type="match status" value="1"/>
</dbReference>
<dbReference type="GO" id="GO:0004519">
    <property type="term" value="F:endonuclease activity"/>
    <property type="evidence" value="ECO:0007669"/>
    <property type="project" value="UniProtKB-KW"/>
</dbReference>
<dbReference type="Gene3D" id="1.10.30.50">
    <property type="match status" value="1"/>
</dbReference>
<evidence type="ECO:0000313" key="3">
    <source>
        <dbReference type="Proteomes" id="UP000265614"/>
    </source>
</evidence>
<name>A0A3A3Z339_9ACTN</name>
<dbReference type="FunFam" id="1.10.30.50:FF:000001">
    <property type="entry name" value="HNH endonuclease"/>
    <property type="match status" value="1"/>
</dbReference>
<dbReference type="AlphaFoldDB" id="A0A3A3Z339"/>
<dbReference type="InterPro" id="IPR052892">
    <property type="entry name" value="NA-targeting_endonuclease"/>
</dbReference>
<sequence length="176" mass="18749">MAHALVLNATYEPLCVVPQRRALVLVLSRKAVALEASGVVVRAAALSVDAPAVVRLVRFVKVPYRGPVPLTRRAVFARDGGRCAYCGGSAATIDHVVPRSRGGRHEWGNVVAACHRCNHVKGDRHVAELGWRLRHPPGQPVGQAWRILGTGRSDPCWGPYLAAFGGEDLGVAPASA</sequence>
<dbReference type="Proteomes" id="UP000265614">
    <property type="component" value="Unassembled WGS sequence"/>
</dbReference>